<evidence type="ECO:0000256" key="1">
    <source>
        <dbReference type="ARBA" id="ARBA00012513"/>
    </source>
</evidence>
<keyword evidence="4" id="KW-1185">Reference proteome</keyword>
<dbReference type="AlphaFoldDB" id="A0AA38R7M2"/>
<comment type="caution">
    <text evidence="3">The sequence shown here is derived from an EMBL/GenBank/DDBJ whole genome shotgun (WGS) entry which is preliminary data.</text>
</comment>
<proteinExistence type="predicted"/>
<dbReference type="SUPFAM" id="SSF56112">
    <property type="entry name" value="Protein kinase-like (PK-like)"/>
    <property type="match status" value="1"/>
</dbReference>
<feature type="domain" description="Protein kinase" evidence="2">
    <location>
        <begin position="13"/>
        <end position="290"/>
    </location>
</feature>
<dbReference type="PROSITE" id="PS50011">
    <property type="entry name" value="PROTEIN_KINASE_DOM"/>
    <property type="match status" value="1"/>
</dbReference>
<keyword evidence="3" id="KW-0418">Kinase</keyword>
<dbReference type="InterPro" id="IPR011009">
    <property type="entry name" value="Kinase-like_dom_sf"/>
</dbReference>
<keyword evidence="3" id="KW-0808">Transferase</keyword>
<sequence>MDNVFPGLNGVKYRIGKRIDEGSFGVVYEGEMLSGRESVPVALKFEPRKTAFPQLRDEYRNYTLLKGRKGIPRVYYFGRLFLHDVLVIDLLGESLEQRFCRMKFSLETVVSLAQQMLLIIEGVHKSGLVYRDIKADNFLFGRPGIGAETIHLIDLGLAKKYRDPETKQHIPYREGRSLTGTARYMSINTHLGREQSRRDDMEALGHVWVYFLRGRLPWQGIKAESNAQKYELIGKKKQETPINDLCEGFPKEFAVYLEYVRGLGFEDPPNYEYLRDILRKAGENAGHLDVGQFDWMEVGNARPKKLEMR</sequence>
<dbReference type="GO" id="GO:0005524">
    <property type="term" value="F:ATP binding"/>
    <property type="evidence" value="ECO:0007669"/>
    <property type="project" value="InterPro"/>
</dbReference>
<dbReference type="InterPro" id="IPR050235">
    <property type="entry name" value="CK1_Ser-Thr_kinase"/>
</dbReference>
<accession>A0AA38R7M2</accession>
<dbReference type="FunFam" id="1.10.510.10:FF:001123">
    <property type="entry name" value="CK1/CK1/CK1-D protein kinase"/>
    <property type="match status" value="1"/>
</dbReference>
<protein>
    <recommendedName>
        <fullName evidence="1">non-specific serine/threonine protein kinase</fullName>
        <ecNumber evidence="1">2.7.11.1</ecNumber>
    </recommendedName>
</protein>
<organism evidence="3 4">
    <name type="scientific">Pleurostoma richardsiae</name>
    <dbReference type="NCBI Taxonomy" id="41990"/>
    <lineage>
        <taxon>Eukaryota</taxon>
        <taxon>Fungi</taxon>
        <taxon>Dikarya</taxon>
        <taxon>Ascomycota</taxon>
        <taxon>Pezizomycotina</taxon>
        <taxon>Sordariomycetes</taxon>
        <taxon>Sordariomycetidae</taxon>
        <taxon>Calosphaeriales</taxon>
        <taxon>Pleurostomataceae</taxon>
        <taxon>Pleurostoma</taxon>
    </lineage>
</organism>
<dbReference type="Gene3D" id="1.10.510.10">
    <property type="entry name" value="Transferase(Phosphotransferase) domain 1"/>
    <property type="match status" value="1"/>
</dbReference>
<evidence type="ECO:0000313" key="4">
    <source>
        <dbReference type="Proteomes" id="UP001174694"/>
    </source>
</evidence>
<dbReference type="PANTHER" id="PTHR11909">
    <property type="entry name" value="CASEIN KINASE-RELATED"/>
    <property type="match status" value="1"/>
</dbReference>
<name>A0AA38R7M2_9PEZI</name>
<evidence type="ECO:0000259" key="2">
    <source>
        <dbReference type="PROSITE" id="PS50011"/>
    </source>
</evidence>
<dbReference type="InterPro" id="IPR008271">
    <property type="entry name" value="Ser/Thr_kinase_AS"/>
</dbReference>
<reference evidence="3" key="1">
    <citation type="submission" date="2022-07" db="EMBL/GenBank/DDBJ databases">
        <title>Fungi with potential for degradation of polypropylene.</title>
        <authorList>
            <person name="Gostincar C."/>
        </authorList>
    </citation>
    <scope>NUCLEOTIDE SEQUENCE</scope>
    <source>
        <strain evidence="3">EXF-13308</strain>
    </source>
</reference>
<dbReference type="InterPro" id="IPR000719">
    <property type="entry name" value="Prot_kinase_dom"/>
</dbReference>
<dbReference type="Pfam" id="PF00069">
    <property type="entry name" value="Pkinase"/>
    <property type="match status" value="1"/>
</dbReference>
<dbReference type="EMBL" id="JANBVO010000033">
    <property type="protein sequence ID" value="KAJ9137648.1"/>
    <property type="molecule type" value="Genomic_DNA"/>
</dbReference>
<dbReference type="Proteomes" id="UP001174694">
    <property type="component" value="Unassembled WGS sequence"/>
</dbReference>
<dbReference type="SMART" id="SM00220">
    <property type="entry name" value="S_TKc"/>
    <property type="match status" value="1"/>
</dbReference>
<gene>
    <name evidence="3" type="ORF">NKR23_g8935</name>
</gene>
<dbReference type="GO" id="GO:0004674">
    <property type="term" value="F:protein serine/threonine kinase activity"/>
    <property type="evidence" value="ECO:0007669"/>
    <property type="project" value="UniProtKB-EC"/>
</dbReference>
<evidence type="ECO:0000313" key="3">
    <source>
        <dbReference type="EMBL" id="KAJ9137648.1"/>
    </source>
</evidence>
<dbReference type="PROSITE" id="PS00108">
    <property type="entry name" value="PROTEIN_KINASE_ST"/>
    <property type="match status" value="1"/>
</dbReference>
<dbReference type="EC" id="2.7.11.1" evidence="1"/>